<accession>A0A7R9MLE0</accession>
<evidence type="ECO:0000313" key="3">
    <source>
        <dbReference type="EMBL" id="CAD7662387.1"/>
    </source>
</evidence>
<comment type="similarity">
    <text evidence="1">Belongs to the GILT family.</text>
</comment>
<dbReference type="EMBL" id="CAJPVJ010027538">
    <property type="protein sequence ID" value="CAG2179523.1"/>
    <property type="molecule type" value="Genomic_DNA"/>
</dbReference>
<dbReference type="OrthoDB" id="958254at2759"/>
<sequence length="230" mass="25073">IYLKTISIATDPLVIINGVRNTKALTDLRTEVCNAYPGDSRPAPCDKPLVRVQVFYSPFNDKAIIFIKQNAQGGATGLWDLMLPQDGQVKNLIEVDFVPWGQAKRELVEGKQVYTCANGDTDCLGTRVHACIARNHVSLYQNHHEFFMVVCTGNQDDWKTNPLGHVIACSNTIPDAPDYPDEGVGLVICGQKDNPDGNAYLDEVLAATDTQYGGIADGCSEAILGQHQVP</sequence>
<dbReference type="InterPro" id="IPR004911">
    <property type="entry name" value="Interferon-induced_GILT"/>
</dbReference>
<dbReference type="Proteomes" id="UP000728032">
    <property type="component" value="Unassembled WGS sequence"/>
</dbReference>
<evidence type="ECO:0000313" key="4">
    <source>
        <dbReference type="Proteomes" id="UP000728032"/>
    </source>
</evidence>
<dbReference type="GO" id="GO:0016671">
    <property type="term" value="F:oxidoreductase activity, acting on a sulfur group of donors, disulfide as acceptor"/>
    <property type="evidence" value="ECO:0007669"/>
    <property type="project" value="InterPro"/>
</dbReference>
<feature type="non-terminal residue" evidence="3">
    <location>
        <position position="230"/>
    </location>
</feature>
<evidence type="ECO:0000256" key="1">
    <source>
        <dbReference type="ARBA" id="ARBA00005679"/>
    </source>
</evidence>
<dbReference type="EMBL" id="OC942363">
    <property type="protein sequence ID" value="CAD7662387.1"/>
    <property type="molecule type" value="Genomic_DNA"/>
</dbReference>
<dbReference type="AlphaFoldDB" id="A0A7R9MLE0"/>
<organism evidence="3">
    <name type="scientific">Oppiella nova</name>
    <dbReference type="NCBI Taxonomy" id="334625"/>
    <lineage>
        <taxon>Eukaryota</taxon>
        <taxon>Metazoa</taxon>
        <taxon>Ecdysozoa</taxon>
        <taxon>Arthropoda</taxon>
        <taxon>Chelicerata</taxon>
        <taxon>Arachnida</taxon>
        <taxon>Acari</taxon>
        <taxon>Acariformes</taxon>
        <taxon>Sarcoptiformes</taxon>
        <taxon>Oribatida</taxon>
        <taxon>Brachypylina</taxon>
        <taxon>Oppioidea</taxon>
        <taxon>Oppiidae</taxon>
        <taxon>Oppiella</taxon>
    </lineage>
</organism>
<proteinExistence type="inferred from homology"/>
<feature type="non-terminal residue" evidence="3">
    <location>
        <position position="1"/>
    </location>
</feature>
<reference evidence="3" key="1">
    <citation type="submission" date="2020-11" db="EMBL/GenBank/DDBJ databases">
        <authorList>
            <person name="Tran Van P."/>
        </authorList>
    </citation>
    <scope>NUCLEOTIDE SEQUENCE</scope>
</reference>
<gene>
    <name evidence="3" type="ORF">ONB1V03_LOCUS18947</name>
</gene>
<keyword evidence="2" id="KW-0325">Glycoprotein</keyword>
<name>A0A7R9MLE0_9ACAR</name>
<keyword evidence="4" id="KW-1185">Reference proteome</keyword>
<dbReference type="Pfam" id="PF03227">
    <property type="entry name" value="GILT"/>
    <property type="match status" value="1"/>
</dbReference>
<evidence type="ECO:0000256" key="2">
    <source>
        <dbReference type="ARBA" id="ARBA00023180"/>
    </source>
</evidence>
<protein>
    <submittedName>
        <fullName evidence="3">Uncharacterized protein</fullName>
    </submittedName>
</protein>